<dbReference type="Gene3D" id="3.40.50.300">
    <property type="entry name" value="P-loop containing nucleotide triphosphate hydrolases"/>
    <property type="match status" value="1"/>
</dbReference>
<reference evidence="1" key="1">
    <citation type="journal article" date="2008" name="Nature">
        <title>The amphioxus genome and the evolution of the chordate karyotype.</title>
        <authorList>
            <consortium name="US DOE Joint Genome Institute (JGI-PGF)"/>
            <person name="Putnam N.H."/>
            <person name="Butts T."/>
            <person name="Ferrier D.E.K."/>
            <person name="Furlong R.F."/>
            <person name="Hellsten U."/>
            <person name="Kawashima T."/>
            <person name="Robinson-Rechavi M."/>
            <person name="Shoguchi E."/>
            <person name="Terry A."/>
            <person name="Yu J.-K."/>
            <person name="Benito-Gutierrez E.L."/>
            <person name="Dubchak I."/>
            <person name="Garcia-Fernandez J."/>
            <person name="Gibson-Brown J.J."/>
            <person name="Grigoriev I.V."/>
            <person name="Horton A.C."/>
            <person name="de Jong P.J."/>
            <person name="Jurka J."/>
            <person name="Kapitonov V.V."/>
            <person name="Kohara Y."/>
            <person name="Kuroki Y."/>
            <person name="Lindquist E."/>
            <person name="Lucas S."/>
            <person name="Osoegawa K."/>
            <person name="Pennacchio L.A."/>
            <person name="Salamov A.A."/>
            <person name="Satou Y."/>
            <person name="Sauka-Spengler T."/>
            <person name="Schmutz J."/>
            <person name="Shin-I T."/>
            <person name="Toyoda A."/>
            <person name="Bronner-Fraser M."/>
            <person name="Fujiyama A."/>
            <person name="Holland L.Z."/>
            <person name="Holland P.W.H."/>
            <person name="Satoh N."/>
            <person name="Rokhsar D.S."/>
        </authorList>
    </citation>
    <scope>NUCLEOTIDE SEQUENCE [LARGE SCALE GENOMIC DNA]</scope>
    <source>
        <strain evidence="1">S238N-H82</strain>
        <tissue evidence="1">Testes</tissue>
    </source>
</reference>
<proteinExistence type="predicted"/>
<dbReference type="AlphaFoldDB" id="C3XWG8"/>
<dbReference type="SUPFAM" id="SSF52540">
    <property type="entry name" value="P-loop containing nucleoside triphosphate hydrolases"/>
    <property type="match status" value="1"/>
</dbReference>
<dbReference type="eggNOG" id="ENOG502SQ30">
    <property type="taxonomic scope" value="Eukaryota"/>
</dbReference>
<gene>
    <name evidence="1" type="ORF">BRAFLDRAFT_63624</name>
</gene>
<name>C3XWG8_BRAFL</name>
<evidence type="ECO:0000313" key="1">
    <source>
        <dbReference type="EMBL" id="EEN67702.1"/>
    </source>
</evidence>
<dbReference type="InterPro" id="IPR027417">
    <property type="entry name" value="P-loop_NTPase"/>
</dbReference>
<evidence type="ECO:0008006" key="2">
    <source>
        <dbReference type="Google" id="ProtNLM"/>
    </source>
</evidence>
<organism>
    <name type="scientific">Branchiostoma floridae</name>
    <name type="common">Florida lancelet</name>
    <name type="synonym">Amphioxus</name>
    <dbReference type="NCBI Taxonomy" id="7739"/>
    <lineage>
        <taxon>Eukaryota</taxon>
        <taxon>Metazoa</taxon>
        <taxon>Chordata</taxon>
        <taxon>Cephalochordata</taxon>
        <taxon>Leptocardii</taxon>
        <taxon>Amphioxiformes</taxon>
        <taxon>Branchiostomatidae</taxon>
        <taxon>Branchiostoma</taxon>
    </lineage>
</organism>
<dbReference type="PANTHER" id="PTHR33844">
    <property type="entry name" value="SULFOTRANSFER_1 DOMAIN-CONTAINING PROTEIN"/>
    <property type="match status" value="1"/>
</dbReference>
<protein>
    <recommendedName>
        <fullName evidence="2">Sulfotransferase domain-containing protein</fullName>
    </recommendedName>
</protein>
<accession>C3XWG8</accession>
<dbReference type="InParanoid" id="C3XWG8"/>
<dbReference type="PANTHER" id="PTHR33844:SF1">
    <property type="entry name" value="SULFOTRANSFERASE DOMAIN-CONTAINING PROTEIN"/>
    <property type="match status" value="1"/>
</dbReference>
<dbReference type="EMBL" id="GG666471">
    <property type="protein sequence ID" value="EEN67702.1"/>
    <property type="molecule type" value="Genomic_DNA"/>
</dbReference>
<sequence length="426" mass="48496">MARLLKVRCRETFLKGGPATIWQARLSDLAPVTGRTCHTFDTDAGEYVPDPLTFIRQNGARFTVYSMDFDQRVLGMVKVTEGIDILKAPFLYQAQREHAEDLLLVPFDVLPAVADALTETLSEVKNVFLHNTGRCGSTLMCKAMGVIDQVLAVSEPDIFTVTFERARARDVPLTPREEEEVIKVLRCSVVLLNFYLHQNHPSNTTICYKLRSEAIFIADLIQKAVPESKTIFMYRDLPKFYDSTLHVDFAGSYWRYFFQTGTRYDVLFRVPTIKDHHPYFRFAAEHPRMVSCPVQHGIPFINVSLWILQMQKAFDLIQEDTGNFFHASLTFKHLLEHKERIVVKVLENIGVHVSPDTDSSRVRGVFGVDSQKGNFMEGRRGRGAVRSSWVGSWDNSLFSTVLAHFNGDVDEPDFILPNTTMIADSF</sequence>